<dbReference type="EMBL" id="JBEPMO010000014">
    <property type="protein sequence ID" value="MET3732516.1"/>
    <property type="molecule type" value="Genomic_DNA"/>
</dbReference>
<accession>A0ABV2LVC9</accession>
<gene>
    <name evidence="1" type="ORF">ABID46_002105</name>
</gene>
<protein>
    <recommendedName>
        <fullName evidence="3">IPExxxVDY family protein</fullName>
    </recommendedName>
</protein>
<keyword evidence="2" id="KW-1185">Reference proteome</keyword>
<dbReference type="Proteomes" id="UP001549146">
    <property type="component" value="Unassembled WGS sequence"/>
</dbReference>
<proteinExistence type="predicted"/>
<organism evidence="1 2">
    <name type="scientific">Moheibacter stercoris</name>
    <dbReference type="NCBI Taxonomy" id="1628251"/>
    <lineage>
        <taxon>Bacteria</taxon>
        <taxon>Pseudomonadati</taxon>
        <taxon>Bacteroidota</taxon>
        <taxon>Flavobacteriia</taxon>
        <taxon>Flavobacteriales</taxon>
        <taxon>Weeksellaceae</taxon>
        <taxon>Moheibacter</taxon>
    </lineage>
</organism>
<reference evidence="1 2" key="1">
    <citation type="submission" date="2024-06" db="EMBL/GenBank/DDBJ databases">
        <title>Genomic Encyclopedia of Type Strains, Phase IV (KMG-IV): sequencing the most valuable type-strain genomes for metagenomic binning, comparative biology and taxonomic classification.</title>
        <authorList>
            <person name="Goeker M."/>
        </authorList>
    </citation>
    <scope>NUCLEOTIDE SEQUENCE [LARGE SCALE GENOMIC DNA]</scope>
    <source>
        <strain evidence="1 2">DSM 29388</strain>
    </source>
</reference>
<comment type="caution">
    <text evidence="1">The sequence shown here is derived from an EMBL/GenBank/DDBJ whole genome shotgun (WGS) entry which is preliminary data.</text>
</comment>
<evidence type="ECO:0008006" key="3">
    <source>
        <dbReference type="Google" id="ProtNLM"/>
    </source>
</evidence>
<sequence>MIMKTLMMDEADFLDFQLFGIASNFSDPAQFVFHLNRVYETQFSRCQDLDVKIEGEVSYYPTFEWEDCQSGILYYIIKNAAYSLNSSENERTLSGLFDVAPPIIPQFKQYNYLLKVMDLDDVQLPMQEGAYIQKIVPLEIDHIKTINRLIF</sequence>
<evidence type="ECO:0000313" key="1">
    <source>
        <dbReference type="EMBL" id="MET3732516.1"/>
    </source>
</evidence>
<dbReference type="NCBIfam" id="NF033205">
    <property type="entry name" value="IPExxxVDY"/>
    <property type="match status" value="1"/>
</dbReference>
<dbReference type="InterPro" id="IPR047690">
    <property type="entry name" value="IPExxxVDY_fam"/>
</dbReference>
<evidence type="ECO:0000313" key="2">
    <source>
        <dbReference type="Proteomes" id="UP001549146"/>
    </source>
</evidence>
<dbReference type="RefSeq" id="WP_354509815.1">
    <property type="nucleotide sequence ID" value="NZ_JBEPMO010000014.1"/>
</dbReference>
<name>A0ABV2LVC9_9FLAO</name>